<dbReference type="KEGG" id="ngr:NAEGRDRAFT_57873"/>
<dbReference type="GO" id="GO:0008270">
    <property type="term" value="F:zinc ion binding"/>
    <property type="evidence" value="ECO:0007669"/>
    <property type="project" value="UniProtKB-KW"/>
</dbReference>
<organism evidence="8">
    <name type="scientific">Naegleria gruberi</name>
    <name type="common">Amoeba</name>
    <dbReference type="NCBI Taxonomy" id="5762"/>
    <lineage>
        <taxon>Eukaryota</taxon>
        <taxon>Discoba</taxon>
        <taxon>Heterolobosea</taxon>
        <taxon>Tetramitia</taxon>
        <taxon>Eutetramitia</taxon>
        <taxon>Vahlkampfiidae</taxon>
        <taxon>Naegleria</taxon>
    </lineage>
</organism>
<evidence type="ECO:0000259" key="6">
    <source>
        <dbReference type="PROSITE" id="PS51266"/>
    </source>
</evidence>
<name>D2VD86_NAEGR</name>
<accession>D2VD86</accession>
<dbReference type="InParanoid" id="D2VD86"/>
<reference evidence="7 8" key="1">
    <citation type="journal article" date="2010" name="Cell">
        <title>The genome of Naegleria gruberi illuminates early eukaryotic versatility.</title>
        <authorList>
            <person name="Fritz-Laylin L.K."/>
            <person name="Prochnik S.E."/>
            <person name="Ginger M.L."/>
            <person name="Dacks J.B."/>
            <person name="Carpenter M.L."/>
            <person name="Field M.C."/>
            <person name="Kuo A."/>
            <person name="Paredez A."/>
            <person name="Chapman J."/>
            <person name="Pham J."/>
            <person name="Shu S."/>
            <person name="Neupane R."/>
            <person name="Cipriano M."/>
            <person name="Mancuso J."/>
            <person name="Tu H."/>
            <person name="Salamov A."/>
            <person name="Lindquist E."/>
            <person name="Shapiro H."/>
            <person name="Lucas S."/>
            <person name="Grigoriev I.V."/>
            <person name="Cande W.Z."/>
            <person name="Fulton C."/>
            <person name="Rokhsar D.S."/>
            <person name="Dawson S.C."/>
        </authorList>
    </citation>
    <scope>NUCLEOTIDE SEQUENCE [LARGE SCALE GENOMIC DNA]</scope>
    <source>
        <strain evidence="7 8">NEG-M</strain>
    </source>
</reference>
<dbReference type="RefSeq" id="XP_002678032.1">
    <property type="nucleotide sequence ID" value="XM_002677986.1"/>
</dbReference>
<dbReference type="AlphaFoldDB" id="D2VD86"/>
<protein>
    <submittedName>
        <fullName evidence="7">CHY zinc finger domain-containing protein</fullName>
    </submittedName>
</protein>
<gene>
    <name evidence="7" type="ORF">NAEGRDRAFT_57873</name>
</gene>
<evidence type="ECO:0000256" key="4">
    <source>
        <dbReference type="PROSITE-ProRule" id="PRU00601"/>
    </source>
</evidence>
<dbReference type="PROSITE" id="PS51266">
    <property type="entry name" value="ZF_CHY"/>
    <property type="match status" value="1"/>
</dbReference>
<dbReference type="EMBL" id="GG738864">
    <property type="protein sequence ID" value="EFC45288.1"/>
    <property type="molecule type" value="Genomic_DNA"/>
</dbReference>
<evidence type="ECO:0000256" key="2">
    <source>
        <dbReference type="ARBA" id="ARBA00022771"/>
    </source>
</evidence>
<dbReference type="Pfam" id="PF05495">
    <property type="entry name" value="zf-CHY"/>
    <property type="match status" value="1"/>
</dbReference>
<dbReference type="OMA" id="ERRYQID"/>
<dbReference type="InterPro" id="IPR008913">
    <property type="entry name" value="Znf_CHY"/>
</dbReference>
<keyword evidence="1" id="KW-0479">Metal-binding</keyword>
<feature type="region of interest" description="Disordered" evidence="5">
    <location>
        <begin position="356"/>
        <end position="378"/>
    </location>
</feature>
<dbReference type="STRING" id="5762.D2VD86"/>
<dbReference type="GeneID" id="8849064"/>
<dbReference type="OrthoDB" id="10253329at2759"/>
<keyword evidence="2 4" id="KW-0863">Zinc-finger</keyword>
<dbReference type="VEuPathDB" id="AmoebaDB:NAEGRDRAFT_57873"/>
<feature type="domain" description="CHY-type" evidence="6">
    <location>
        <begin position="385"/>
        <end position="453"/>
    </location>
</feature>
<sequence length="474" mass="54241">MSQKAKEELIELKNKYKFKIRSEKGKWPLEFSLVLIPENDIKIDPTLDGIIFVFEMSEQYPNHTIEGCCKLKSIENYSSTEKSPKLAFIMLENMMKFANKQFHKIFHASAVEVILKFMKWAENNITTIILTGNTEYFTNYLVEGMHGISERRYQIDFSKYPKESDEDDNDDEIPDLDFYSLIYAPPELLESNSSDYLLLINQGEVKNCSIFEMKQLSFLAKCDRCSNDCEIRNVKPGESIEKNCPKCAKTLNITMKPFGMTSESLSTEGKKGNELQAGTPFVYLELMNCTFFDLIPMGNIIQVLCFNCSRANDLKNLKIKSVNEMNCTHCHELITVQINQLQKRTVGEYLAMVTHNSGNKHDENKSSSSTNKKKKPLKGISVGAPLPFFGTCEHYKNSKRWFRFDCCGRAYPCDICHELECTAPSSDIMGRKMICGYCSREQGLAQTCHFCQKNLIKKISEKTGRSAAKTKQHK</sequence>
<evidence type="ECO:0000256" key="3">
    <source>
        <dbReference type="ARBA" id="ARBA00022833"/>
    </source>
</evidence>
<evidence type="ECO:0000313" key="8">
    <source>
        <dbReference type="Proteomes" id="UP000006671"/>
    </source>
</evidence>
<keyword evidence="8" id="KW-1185">Reference proteome</keyword>
<evidence type="ECO:0000256" key="1">
    <source>
        <dbReference type="ARBA" id="ARBA00022723"/>
    </source>
</evidence>
<evidence type="ECO:0000313" key="7">
    <source>
        <dbReference type="EMBL" id="EFC45288.1"/>
    </source>
</evidence>
<keyword evidence="3" id="KW-0862">Zinc</keyword>
<dbReference type="Proteomes" id="UP000006671">
    <property type="component" value="Unassembled WGS sequence"/>
</dbReference>
<proteinExistence type="predicted"/>
<evidence type="ECO:0000256" key="5">
    <source>
        <dbReference type="SAM" id="MobiDB-lite"/>
    </source>
</evidence>
<dbReference type="InterPro" id="IPR037274">
    <property type="entry name" value="Znf_CHY_sf"/>
</dbReference>
<dbReference type="eggNOG" id="KOG1940">
    <property type="taxonomic scope" value="Eukaryota"/>
</dbReference>
<dbReference type="SUPFAM" id="SSF161219">
    <property type="entry name" value="CHY zinc finger-like"/>
    <property type="match status" value="1"/>
</dbReference>